<dbReference type="EMBL" id="UAUU01000005">
    <property type="protein sequence ID" value="SPZ84958.1"/>
    <property type="molecule type" value="Genomic_DNA"/>
</dbReference>
<dbReference type="Proteomes" id="UP000251241">
    <property type="component" value="Unassembled WGS sequence"/>
</dbReference>
<dbReference type="AlphaFoldDB" id="A0A2X2ISK8"/>
<evidence type="ECO:0000313" key="2">
    <source>
        <dbReference type="Proteomes" id="UP000251241"/>
    </source>
</evidence>
<organism evidence="1 2">
    <name type="scientific">Sphingobacterium multivorum</name>
    <dbReference type="NCBI Taxonomy" id="28454"/>
    <lineage>
        <taxon>Bacteria</taxon>
        <taxon>Pseudomonadati</taxon>
        <taxon>Bacteroidota</taxon>
        <taxon>Sphingobacteriia</taxon>
        <taxon>Sphingobacteriales</taxon>
        <taxon>Sphingobacteriaceae</taxon>
        <taxon>Sphingobacterium</taxon>
    </lineage>
</organism>
<name>A0A2X2ISK8_SPHMU</name>
<proteinExistence type="predicted"/>
<gene>
    <name evidence="1" type="ORF">NCTC11343_01514</name>
</gene>
<evidence type="ECO:0000313" key="1">
    <source>
        <dbReference type="EMBL" id="SPZ84958.1"/>
    </source>
</evidence>
<protein>
    <submittedName>
        <fullName evidence="1">Uncharacterized protein</fullName>
    </submittedName>
</protein>
<accession>A0A2X2ISK8</accession>
<reference evidence="1 2" key="1">
    <citation type="submission" date="2018-06" db="EMBL/GenBank/DDBJ databases">
        <authorList>
            <consortium name="Pathogen Informatics"/>
            <person name="Doyle S."/>
        </authorList>
    </citation>
    <scope>NUCLEOTIDE SEQUENCE [LARGE SCALE GENOMIC DNA]</scope>
    <source>
        <strain evidence="1 2">NCTC11343</strain>
    </source>
</reference>
<sequence length="59" mass="6980">MLLKMQCVFEKLNEINMIQSKIIQTICIKRKSHPLKNGSIIFYKQKILCQLLHLFDSQS</sequence>